<dbReference type="GeneID" id="115627327"/>
<dbReference type="OrthoDB" id="7868526at2759"/>
<gene>
    <name evidence="2" type="primary">LOC115627327</name>
</gene>
<sequence>MCLPYFSKLFGHSNRRATRVESSLIMTPRPTASMETITMAQSRQSLNTTGITLIKVETPVMSSAAPSLIMVENATTTSMGGISEATDTATSLNSNCTSAQVSLQSTSSGHEQSTTQSQGGAQTSWWNYFGMNKHKKTSIESL</sequence>
<evidence type="ECO:0000313" key="2">
    <source>
        <dbReference type="RefSeq" id="XP_030378831.1"/>
    </source>
</evidence>
<accession>A0A6J2TQ91</accession>
<reference evidence="2" key="1">
    <citation type="submission" date="2025-08" db="UniProtKB">
        <authorList>
            <consortium name="RefSeq"/>
        </authorList>
    </citation>
    <scope>IDENTIFICATION</scope>
    <source>
        <strain evidence="2">11010-0011.00</strain>
        <tissue evidence="2">Whole body</tissue>
    </source>
</reference>
<name>A0A6J2TQ91_DROLE</name>
<organism evidence="1 2">
    <name type="scientific">Drosophila lebanonensis</name>
    <name type="common">Fruit fly</name>
    <name type="synonym">Scaptodrosophila lebanonensis</name>
    <dbReference type="NCBI Taxonomy" id="7225"/>
    <lineage>
        <taxon>Eukaryota</taxon>
        <taxon>Metazoa</taxon>
        <taxon>Ecdysozoa</taxon>
        <taxon>Arthropoda</taxon>
        <taxon>Hexapoda</taxon>
        <taxon>Insecta</taxon>
        <taxon>Pterygota</taxon>
        <taxon>Neoptera</taxon>
        <taxon>Endopterygota</taxon>
        <taxon>Diptera</taxon>
        <taxon>Brachycera</taxon>
        <taxon>Muscomorpha</taxon>
        <taxon>Ephydroidea</taxon>
        <taxon>Drosophilidae</taxon>
        <taxon>Scaptodrosophila</taxon>
    </lineage>
</organism>
<evidence type="ECO:0000313" key="1">
    <source>
        <dbReference type="Proteomes" id="UP000504634"/>
    </source>
</evidence>
<dbReference type="Proteomes" id="UP000504634">
    <property type="component" value="Unplaced"/>
</dbReference>
<keyword evidence="1" id="KW-1185">Reference proteome</keyword>
<protein>
    <submittedName>
        <fullName evidence="2">Uncharacterized protein LOC115627327</fullName>
    </submittedName>
</protein>
<dbReference type="AlphaFoldDB" id="A0A6J2TQ91"/>
<dbReference type="RefSeq" id="XP_030378831.1">
    <property type="nucleotide sequence ID" value="XM_030522971.1"/>
</dbReference>
<proteinExistence type="predicted"/>